<keyword evidence="5" id="KW-1185">Reference proteome</keyword>
<evidence type="ECO:0000256" key="1">
    <source>
        <dbReference type="ARBA" id="ARBA00006484"/>
    </source>
</evidence>
<evidence type="ECO:0000313" key="5">
    <source>
        <dbReference type="Proteomes" id="UP000831390"/>
    </source>
</evidence>
<dbReference type="CDD" id="cd05233">
    <property type="entry name" value="SDR_c"/>
    <property type="match status" value="1"/>
</dbReference>
<feature type="region of interest" description="Disordered" evidence="3">
    <location>
        <begin position="255"/>
        <end position="299"/>
    </location>
</feature>
<dbReference type="PROSITE" id="PS00061">
    <property type="entry name" value="ADH_SHORT"/>
    <property type="match status" value="1"/>
</dbReference>
<organism evidence="4 5">
    <name type="scientific">Hymenobacter monticola</name>
    <dbReference type="NCBI Taxonomy" id="1705399"/>
    <lineage>
        <taxon>Bacteria</taxon>
        <taxon>Pseudomonadati</taxon>
        <taxon>Bacteroidota</taxon>
        <taxon>Cytophagia</taxon>
        <taxon>Cytophagales</taxon>
        <taxon>Hymenobacteraceae</taxon>
        <taxon>Hymenobacter</taxon>
    </lineage>
</organism>
<gene>
    <name evidence="4" type="ORF">MTP16_04025</name>
</gene>
<accession>A0ABY4B6T2</accession>
<keyword evidence="2" id="KW-0560">Oxidoreductase</keyword>
<dbReference type="Gene3D" id="3.40.50.720">
    <property type="entry name" value="NAD(P)-binding Rossmann-like Domain"/>
    <property type="match status" value="1"/>
</dbReference>
<name>A0ABY4B6T2_9BACT</name>
<dbReference type="Pfam" id="PF13561">
    <property type="entry name" value="adh_short_C2"/>
    <property type="match status" value="1"/>
</dbReference>
<dbReference type="PANTHER" id="PTHR24321:SF8">
    <property type="entry name" value="ESTRADIOL 17-BETA-DEHYDROGENASE 8-RELATED"/>
    <property type="match status" value="1"/>
</dbReference>
<dbReference type="EMBL" id="CP094534">
    <property type="protein sequence ID" value="UOE34827.1"/>
    <property type="molecule type" value="Genomic_DNA"/>
</dbReference>
<sequence>MANRLSGKVAIVTGGGAGIGEAIAKKFAQEGAAVVVAGFAEDPVQQVTNEILASGGRAVAFQGDLSHEATALACVQTAVGQFGKLDVLVNNAGAFPAAEELDKYPVEAFEYMVKNNIYTTFHMSRAALPELQKTRGNIVAAGSEAGQMGEPMNTPYGGTKGFVHAFIKGIAGEQAKNGVRANCVGPGPIDTAWTHKETGPMTSKMEKQTVEGVPMGRRGTPEEVANVYLFLASDEASFVTGAIYFVDGGVTISKSSSGAEVSSDLKKEPDGELNLEHSKDGHTEIRSQDAGHMMGRSPQ</sequence>
<proteinExistence type="inferred from homology"/>
<dbReference type="InterPro" id="IPR002347">
    <property type="entry name" value="SDR_fam"/>
</dbReference>
<dbReference type="Proteomes" id="UP000831390">
    <property type="component" value="Chromosome"/>
</dbReference>
<dbReference type="SUPFAM" id="SSF51735">
    <property type="entry name" value="NAD(P)-binding Rossmann-fold domains"/>
    <property type="match status" value="1"/>
</dbReference>
<dbReference type="RefSeq" id="WP_243516151.1">
    <property type="nucleotide sequence ID" value="NZ_CP094534.1"/>
</dbReference>
<reference evidence="4 5" key="1">
    <citation type="submission" date="2022-03" db="EMBL/GenBank/DDBJ databases">
        <title>Hymenobactersp. isolated from the air.</title>
        <authorList>
            <person name="Won M."/>
            <person name="Kwon S.-W."/>
        </authorList>
    </citation>
    <scope>NUCLEOTIDE SEQUENCE [LARGE SCALE GENOMIC DNA]</scope>
    <source>
        <strain evidence="4 5">KACC 22596</strain>
    </source>
</reference>
<dbReference type="PANTHER" id="PTHR24321">
    <property type="entry name" value="DEHYDROGENASES, SHORT CHAIN"/>
    <property type="match status" value="1"/>
</dbReference>
<evidence type="ECO:0000313" key="4">
    <source>
        <dbReference type="EMBL" id="UOE34827.1"/>
    </source>
</evidence>
<dbReference type="InterPro" id="IPR020904">
    <property type="entry name" value="Sc_DH/Rdtase_CS"/>
</dbReference>
<evidence type="ECO:0000256" key="3">
    <source>
        <dbReference type="SAM" id="MobiDB-lite"/>
    </source>
</evidence>
<dbReference type="PRINTS" id="PR00081">
    <property type="entry name" value="GDHRDH"/>
</dbReference>
<dbReference type="NCBIfam" id="NF005559">
    <property type="entry name" value="PRK07231.1"/>
    <property type="match status" value="1"/>
</dbReference>
<protein>
    <submittedName>
        <fullName evidence="4">SDR family oxidoreductase</fullName>
    </submittedName>
</protein>
<dbReference type="InterPro" id="IPR036291">
    <property type="entry name" value="NAD(P)-bd_dom_sf"/>
</dbReference>
<evidence type="ECO:0000256" key="2">
    <source>
        <dbReference type="ARBA" id="ARBA00023002"/>
    </source>
</evidence>
<feature type="compositionally biased region" description="Basic and acidic residues" evidence="3">
    <location>
        <begin position="263"/>
        <end position="289"/>
    </location>
</feature>
<comment type="similarity">
    <text evidence="1">Belongs to the short-chain dehydrogenases/reductases (SDR) family.</text>
</comment>